<evidence type="ECO:0000313" key="4">
    <source>
        <dbReference type="Proteomes" id="UP001152607"/>
    </source>
</evidence>
<feature type="compositionally biased region" description="Polar residues" evidence="1">
    <location>
        <begin position="479"/>
        <end position="490"/>
    </location>
</feature>
<accession>A0A9W4UCP2</accession>
<sequence>MYIAVFAHAGEFCTFLCPQTDPFGCLLDCSLGSASSTTALYNLKSSPLYTLNPLPPNILRLNHFLPPLHLRPSCHLTVLSNSTSPHHSSWARSRNQLCRLLTWYIACLIWAQLGPILLGTGFRGLHHVIEPMHGSATARLEALQHRHMQEPFVDTRLQSLLGIPLERGPMFETHRDCLLRAARISDLHYMGVPYHSFPDILTQTSQWAQSGCDKLHFVPTNREESFFTGAIITFSEKAAQLYRWTRAVGTNSLCRLRNILMRSTGSSHMPGPNKTTKSKKVPGSQPKRNVVLPSYFEIDCFGPVCHLSGIPSSKEALVSDAQIVNAEKIVLEAQALLHVLAKTQDVISLLRGIIFWTVVSLIFIWIPMVLYVLSLTGGLLHDVVDWTGMQELRADVTPLVPFVHQFLWTTVLEITIMSFCSLSEQEGHMPTWLIEPCLILGGSLLAVFFIHAQSGPIPYNARYAIGAIKALYATWKPSQHPATMSDTNTEGRPADTSMENHAIKPVVTTDSNSTPADESVIAPSSSSSTGTTSSKSRVPVTTTLDQDIVQMRQALREAGTTPSPQTVVSKSSDAEWEVVSDDCNDQS</sequence>
<keyword evidence="2" id="KW-1133">Transmembrane helix</keyword>
<feature type="compositionally biased region" description="Acidic residues" evidence="1">
    <location>
        <begin position="574"/>
        <end position="587"/>
    </location>
</feature>
<comment type="caution">
    <text evidence="3">The sequence shown here is derived from an EMBL/GenBank/DDBJ whole genome shotgun (WGS) entry which is preliminary data.</text>
</comment>
<keyword evidence="2" id="KW-0472">Membrane</keyword>
<dbReference type="Proteomes" id="UP001152607">
    <property type="component" value="Unassembled WGS sequence"/>
</dbReference>
<dbReference type="OrthoDB" id="3801569at2759"/>
<feature type="region of interest" description="Disordered" evidence="1">
    <location>
        <begin position="264"/>
        <end position="285"/>
    </location>
</feature>
<reference evidence="3" key="1">
    <citation type="submission" date="2023-01" db="EMBL/GenBank/DDBJ databases">
        <authorList>
            <person name="Van Ghelder C."/>
            <person name="Rancurel C."/>
        </authorList>
    </citation>
    <scope>NUCLEOTIDE SEQUENCE</scope>
    <source>
        <strain evidence="3">CNCM I-4278</strain>
    </source>
</reference>
<keyword evidence="4" id="KW-1185">Reference proteome</keyword>
<feature type="compositionally biased region" description="Low complexity" evidence="1">
    <location>
        <begin position="524"/>
        <end position="536"/>
    </location>
</feature>
<keyword evidence="2" id="KW-0812">Transmembrane</keyword>
<gene>
    <name evidence="3" type="ORF">PDIGIT_LOCUS5349</name>
</gene>
<feature type="compositionally biased region" description="Polar residues" evidence="1">
    <location>
        <begin position="560"/>
        <end position="571"/>
    </location>
</feature>
<proteinExistence type="predicted"/>
<evidence type="ECO:0000256" key="1">
    <source>
        <dbReference type="SAM" id="MobiDB-lite"/>
    </source>
</evidence>
<evidence type="ECO:0000256" key="2">
    <source>
        <dbReference type="SAM" id="Phobius"/>
    </source>
</evidence>
<evidence type="ECO:0000313" key="3">
    <source>
        <dbReference type="EMBL" id="CAI6332316.1"/>
    </source>
</evidence>
<dbReference type="EMBL" id="CAOQHR010000003">
    <property type="protein sequence ID" value="CAI6332316.1"/>
    <property type="molecule type" value="Genomic_DNA"/>
</dbReference>
<name>A0A9W4UCP2_9PLEO</name>
<dbReference type="AlphaFoldDB" id="A0A9W4UCP2"/>
<feature type="region of interest" description="Disordered" evidence="1">
    <location>
        <begin position="479"/>
        <end position="587"/>
    </location>
</feature>
<feature type="transmembrane region" description="Helical" evidence="2">
    <location>
        <begin position="432"/>
        <end position="452"/>
    </location>
</feature>
<protein>
    <submittedName>
        <fullName evidence="3">Uncharacterized protein</fullName>
    </submittedName>
</protein>
<feature type="transmembrane region" description="Helical" evidence="2">
    <location>
        <begin position="101"/>
        <end position="122"/>
    </location>
</feature>
<feature type="transmembrane region" description="Helical" evidence="2">
    <location>
        <begin position="399"/>
        <end position="420"/>
    </location>
</feature>
<feature type="transmembrane region" description="Helical" evidence="2">
    <location>
        <begin position="353"/>
        <end position="379"/>
    </location>
</feature>
<organism evidence="3 4">
    <name type="scientific">Periconia digitata</name>
    <dbReference type="NCBI Taxonomy" id="1303443"/>
    <lineage>
        <taxon>Eukaryota</taxon>
        <taxon>Fungi</taxon>
        <taxon>Dikarya</taxon>
        <taxon>Ascomycota</taxon>
        <taxon>Pezizomycotina</taxon>
        <taxon>Dothideomycetes</taxon>
        <taxon>Pleosporomycetidae</taxon>
        <taxon>Pleosporales</taxon>
        <taxon>Massarineae</taxon>
        <taxon>Periconiaceae</taxon>
        <taxon>Periconia</taxon>
    </lineage>
</organism>